<keyword evidence="7 8" id="KW-0408">Iron</keyword>
<dbReference type="InterPro" id="IPR051459">
    <property type="entry name" value="Cytochrome_c-type_DH"/>
</dbReference>
<evidence type="ECO:0000256" key="9">
    <source>
        <dbReference type="SAM" id="SignalP"/>
    </source>
</evidence>
<dbReference type="PROSITE" id="PS51007">
    <property type="entry name" value="CYTC"/>
    <property type="match status" value="1"/>
</dbReference>
<keyword evidence="14" id="KW-1185">Reference proteome</keyword>
<evidence type="ECO:0000313" key="13">
    <source>
        <dbReference type="Proteomes" id="UP000193495"/>
    </source>
</evidence>
<dbReference type="Pfam" id="PF13442">
    <property type="entry name" value="Cytochrome_CBB3"/>
    <property type="match status" value="1"/>
</dbReference>
<keyword evidence="2" id="KW-0813">Transport</keyword>
<organism evidence="12 13">
    <name type="scientific">Limimaricola soesokkakensis</name>
    <dbReference type="NCBI Taxonomy" id="1343159"/>
    <lineage>
        <taxon>Bacteria</taxon>
        <taxon>Pseudomonadati</taxon>
        <taxon>Pseudomonadota</taxon>
        <taxon>Alphaproteobacteria</taxon>
        <taxon>Rhodobacterales</taxon>
        <taxon>Paracoccaceae</taxon>
        <taxon>Limimaricola</taxon>
    </lineage>
</organism>
<sequence length="168" mass="17865">MKPLPLTLILSGLALGASLPVLSQTQDQPDAGAETGEIAESGQREAFRTFEPSDEEQAYFAETAKLTQQGGEAIYRAVCSGCHMPEGEGAVGAGMYPALADNEMLEFPEYPIYVIVHGQKAMPPLGGILDDEQVAEVTNYIRSNFGNDYVEGEEGIAATPEDVAGVRP</sequence>
<gene>
    <name evidence="12" type="primary">ccoP</name>
    <name evidence="11" type="ORF">CLV79_105175</name>
    <name evidence="12" type="ORF">LOS8367_01997</name>
</gene>
<evidence type="ECO:0000259" key="10">
    <source>
        <dbReference type="PROSITE" id="PS51007"/>
    </source>
</evidence>
<evidence type="ECO:0000256" key="5">
    <source>
        <dbReference type="ARBA" id="ARBA00022723"/>
    </source>
</evidence>
<name>A0A1X6Z9X7_9RHOB</name>
<dbReference type="RefSeq" id="WP_085896341.1">
    <property type="nucleotide sequence ID" value="NZ_FWFY01000005.1"/>
</dbReference>
<keyword evidence="6" id="KW-0249">Electron transport</keyword>
<dbReference type="Proteomes" id="UP000193495">
    <property type="component" value="Unassembled WGS sequence"/>
</dbReference>
<feature type="domain" description="Cytochrome c" evidence="10">
    <location>
        <begin position="66"/>
        <end position="145"/>
    </location>
</feature>
<dbReference type="PANTHER" id="PTHR35008">
    <property type="entry name" value="BLL4482 PROTEIN-RELATED"/>
    <property type="match status" value="1"/>
</dbReference>
<dbReference type="GO" id="GO:0020037">
    <property type="term" value="F:heme binding"/>
    <property type="evidence" value="ECO:0007669"/>
    <property type="project" value="InterPro"/>
</dbReference>
<dbReference type="AlphaFoldDB" id="A0A1X6Z9X7"/>
<dbReference type="Gene3D" id="1.10.760.10">
    <property type="entry name" value="Cytochrome c-like domain"/>
    <property type="match status" value="1"/>
</dbReference>
<evidence type="ECO:0000256" key="2">
    <source>
        <dbReference type="ARBA" id="ARBA00022448"/>
    </source>
</evidence>
<dbReference type="InterPro" id="IPR036909">
    <property type="entry name" value="Cyt_c-like_dom_sf"/>
</dbReference>
<reference evidence="11 14" key="2">
    <citation type="submission" date="2018-03" db="EMBL/GenBank/DDBJ databases">
        <title>Genomic Encyclopedia of Archaeal and Bacterial Type Strains, Phase II (KMG-II): from individual species to whole genera.</title>
        <authorList>
            <person name="Goeker M."/>
        </authorList>
    </citation>
    <scope>NUCLEOTIDE SEQUENCE [LARGE SCALE GENOMIC DNA]</scope>
    <source>
        <strain evidence="11 14">DSM 29956</strain>
    </source>
</reference>
<dbReference type="EMBL" id="FWFY01000005">
    <property type="protein sequence ID" value="SLN45323.1"/>
    <property type="molecule type" value="Genomic_DNA"/>
</dbReference>
<reference evidence="12 13" key="1">
    <citation type="submission" date="2017-03" db="EMBL/GenBank/DDBJ databases">
        <authorList>
            <person name="Afonso C.L."/>
            <person name="Miller P.J."/>
            <person name="Scott M.A."/>
            <person name="Spackman E."/>
            <person name="Goraichik I."/>
            <person name="Dimitrov K.M."/>
            <person name="Suarez D.L."/>
            <person name="Swayne D.E."/>
        </authorList>
    </citation>
    <scope>NUCLEOTIDE SEQUENCE [LARGE SCALE GENOMIC DNA]</scope>
    <source>
        <strain evidence="12 13">CECT 8367</strain>
    </source>
</reference>
<dbReference type="PANTHER" id="PTHR35008:SF9">
    <property type="entry name" value="CYTOCHROME C DOMAIN-CONTAINING PROTEIN"/>
    <property type="match status" value="1"/>
</dbReference>
<dbReference type="GO" id="GO:0005506">
    <property type="term" value="F:iron ion binding"/>
    <property type="evidence" value="ECO:0007669"/>
    <property type="project" value="InterPro"/>
</dbReference>
<accession>A0A1X6Z9X7</accession>
<dbReference type="EMBL" id="PYGB01000005">
    <property type="protein sequence ID" value="PSK86468.1"/>
    <property type="molecule type" value="Genomic_DNA"/>
</dbReference>
<dbReference type="Proteomes" id="UP000240624">
    <property type="component" value="Unassembled WGS sequence"/>
</dbReference>
<evidence type="ECO:0000313" key="12">
    <source>
        <dbReference type="EMBL" id="SLN45323.1"/>
    </source>
</evidence>
<keyword evidence="9" id="KW-0732">Signal</keyword>
<dbReference type="SUPFAM" id="SSF46626">
    <property type="entry name" value="Cytochrome c"/>
    <property type="match status" value="1"/>
</dbReference>
<dbReference type="InterPro" id="IPR008168">
    <property type="entry name" value="Cyt_C_IC"/>
</dbReference>
<dbReference type="OrthoDB" id="5523448at2"/>
<comment type="cofactor">
    <cofactor evidence="1">
        <name>heme c</name>
        <dbReference type="ChEBI" id="CHEBI:61717"/>
    </cofactor>
</comment>
<keyword evidence="5 8" id="KW-0479">Metal-binding</keyword>
<evidence type="ECO:0000313" key="11">
    <source>
        <dbReference type="EMBL" id="PSK86468.1"/>
    </source>
</evidence>
<evidence type="ECO:0000256" key="6">
    <source>
        <dbReference type="ARBA" id="ARBA00022982"/>
    </source>
</evidence>
<proteinExistence type="predicted"/>
<evidence type="ECO:0000256" key="7">
    <source>
        <dbReference type="ARBA" id="ARBA00023004"/>
    </source>
</evidence>
<evidence type="ECO:0000256" key="4">
    <source>
        <dbReference type="ARBA" id="ARBA00022660"/>
    </source>
</evidence>
<dbReference type="InterPro" id="IPR009056">
    <property type="entry name" value="Cyt_c-like_dom"/>
</dbReference>
<feature type="chain" id="PRO_5044568241" evidence="9">
    <location>
        <begin position="24"/>
        <end position="168"/>
    </location>
</feature>
<evidence type="ECO:0000256" key="8">
    <source>
        <dbReference type="PROSITE-ProRule" id="PRU00433"/>
    </source>
</evidence>
<evidence type="ECO:0000256" key="1">
    <source>
        <dbReference type="ARBA" id="ARBA00001926"/>
    </source>
</evidence>
<feature type="signal peptide" evidence="9">
    <location>
        <begin position="1"/>
        <end position="23"/>
    </location>
</feature>
<keyword evidence="4" id="KW-0679">Respiratory chain</keyword>
<protein>
    <submittedName>
        <fullName evidence="12">Cbb3-type cytochrome c oxidase subunit CcoP</fullName>
    </submittedName>
    <submittedName>
        <fullName evidence="11">Mono/diheme cytochrome c family protein</fullName>
    </submittedName>
</protein>
<keyword evidence="3 8" id="KW-0349">Heme</keyword>
<evidence type="ECO:0000313" key="14">
    <source>
        <dbReference type="Proteomes" id="UP000240624"/>
    </source>
</evidence>
<evidence type="ECO:0000256" key="3">
    <source>
        <dbReference type="ARBA" id="ARBA00022617"/>
    </source>
</evidence>
<dbReference type="GO" id="GO:0009055">
    <property type="term" value="F:electron transfer activity"/>
    <property type="evidence" value="ECO:0007669"/>
    <property type="project" value="InterPro"/>
</dbReference>
<dbReference type="PRINTS" id="PR00605">
    <property type="entry name" value="CYTCHROMECIC"/>
</dbReference>